<dbReference type="GO" id="GO:0008270">
    <property type="term" value="F:zinc ion binding"/>
    <property type="evidence" value="ECO:0007669"/>
    <property type="project" value="InterPro"/>
</dbReference>
<dbReference type="PANTHER" id="PTHR34047">
    <property type="entry name" value="NUCLEAR INTRON MATURASE 1, MITOCHONDRIAL-RELATED"/>
    <property type="match status" value="1"/>
</dbReference>
<evidence type="ECO:0000259" key="1">
    <source>
        <dbReference type="PROSITE" id="PS50878"/>
    </source>
</evidence>
<dbReference type="GO" id="GO:0003676">
    <property type="term" value="F:nucleic acid binding"/>
    <property type="evidence" value="ECO:0007669"/>
    <property type="project" value="InterPro"/>
</dbReference>
<dbReference type="Pfam" id="PF08388">
    <property type="entry name" value="GIIM"/>
    <property type="match status" value="1"/>
</dbReference>
<dbReference type="InterPro" id="IPR043502">
    <property type="entry name" value="DNA/RNA_pol_sf"/>
</dbReference>
<reference evidence="4 5" key="1">
    <citation type="submission" date="2012-06" db="EMBL/GenBank/DDBJ databases">
        <title>Finished chromosome of genome of Crinalium epipsammum PCC 9333.</title>
        <authorList>
            <consortium name="US DOE Joint Genome Institute"/>
            <person name="Gugger M."/>
            <person name="Coursin T."/>
            <person name="Rippka R."/>
            <person name="Tandeau De Marsac N."/>
            <person name="Huntemann M."/>
            <person name="Wei C.-L."/>
            <person name="Han J."/>
            <person name="Detter J.C."/>
            <person name="Han C."/>
            <person name="Tapia R."/>
            <person name="Davenport K."/>
            <person name="Daligault H."/>
            <person name="Erkkila T."/>
            <person name="Gu W."/>
            <person name="Munk A.C.C."/>
            <person name="Teshima H."/>
            <person name="Xu Y."/>
            <person name="Chain P."/>
            <person name="Chen A."/>
            <person name="Krypides N."/>
            <person name="Mavromatis K."/>
            <person name="Markowitz V."/>
            <person name="Szeto E."/>
            <person name="Ivanova N."/>
            <person name="Mikhailova N."/>
            <person name="Ovchinnikova G."/>
            <person name="Pagani I."/>
            <person name="Pati A."/>
            <person name="Goodwin L."/>
            <person name="Peters L."/>
            <person name="Pitluck S."/>
            <person name="Woyke T."/>
            <person name="Kerfeld C."/>
        </authorList>
    </citation>
    <scope>NUCLEOTIDE SEQUENCE [LARGE SCALE GENOMIC DNA]</scope>
    <source>
        <strain evidence="4 5">PCC 9333</strain>
    </source>
</reference>
<feature type="domain" description="Reverse transcriptase" evidence="1">
    <location>
        <begin position="92"/>
        <end position="346"/>
    </location>
</feature>
<dbReference type="CDD" id="cd01651">
    <property type="entry name" value="RT_G2_intron"/>
    <property type="match status" value="1"/>
</dbReference>
<proteinExistence type="predicted"/>
<dbReference type="NCBIfam" id="TIGR04416">
    <property type="entry name" value="group_II_RT_mat"/>
    <property type="match status" value="1"/>
</dbReference>
<dbReference type="CDD" id="cd00085">
    <property type="entry name" value="HNHc"/>
    <property type="match status" value="1"/>
</dbReference>
<keyword evidence="4" id="KW-0695">RNA-directed DNA polymerase</keyword>
<dbReference type="HOGENOM" id="CLU_013584_15_4_3"/>
<dbReference type="KEGG" id="cep:Cri9333_3431"/>
<evidence type="ECO:0000313" key="4">
    <source>
        <dbReference type="EMBL" id="AFZ14257.1"/>
    </source>
</evidence>
<dbReference type="eggNOG" id="COG1403">
    <property type="taxonomic scope" value="Bacteria"/>
</dbReference>
<dbReference type="eggNOG" id="COG3344">
    <property type="taxonomic scope" value="Bacteria"/>
</dbReference>
<dbReference type="EMBL" id="CP003620">
    <property type="protein sequence ID" value="AFZ13975.1"/>
    <property type="molecule type" value="Genomic_DNA"/>
</dbReference>
<evidence type="ECO:0000313" key="2">
    <source>
        <dbReference type="EMBL" id="AFZ13736.1"/>
    </source>
</evidence>
<evidence type="ECO:0000313" key="5">
    <source>
        <dbReference type="Proteomes" id="UP000010472"/>
    </source>
</evidence>
<keyword evidence="4" id="KW-0808">Transferase</keyword>
<dbReference type="PANTHER" id="PTHR34047:SF10">
    <property type="entry name" value="GROUP II INTRON-ASSOCIATED OPEN READING FRAME"/>
    <property type="match status" value="1"/>
</dbReference>
<dbReference type="InterPro" id="IPR051083">
    <property type="entry name" value="GrpII_Intron_Splice-Mob/Def"/>
</dbReference>
<dbReference type="SUPFAM" id="SSF56672">
    <property type="entry name" value="DNA/RNA polymerases"/>
    <property type="match status" value="1"/>
</dbReference>
<dbReference type="EMBL" id="CP003620">
    <property type="protein sequence ID" value="AFZ13736.1"/>
    <property type="molecule type" value="Genomic_DNA"/>
</dbReference>
<dbReference type="InterPro" id="IPR030931">
    <property type="entry name" value="Group_II_RT_mat"/>
</dbReference>
<dbReference type="Proteomes" id="UP000010472">
    <property type="component" value="Chromosome"/>
</dbReference>
<keyword evidence="4" id="KW-0548">Nucleotidyltransferase</keyword>
<dbReference type="Pfam" id="PF01844">
    <property type="entry name" value="HNH"/>
    <property type="match status" value="1"/>
</dbReference>
<dbReference type="SMART" id="SM00507">
    <property type="entry name" value="HNHc"/>
    <property type="match status" value="1"/>
</dbReference>
<dbReference type="OrthoDB" id="416072at2"/>
<dbReference type="AlphaFoldDB" id="K9W3C9"/>
<dbReference type="KEGG" id="cep:Cri9333_2896"/>
<dbReference type="GO" id="GO:0003964">
    <property type="term" value="F:RNA-directed DNA polymerase activity"/>
    <property type="evidence" value="ECO:0007669"/>
    <property type="project" value="UniProtKB-KW"/>
</dbReference>
<dbReference type="Pfam" id="PF13655">
    <property type="entry name" value="RVT_N"/>
    <property type="match status" value="1"/>
</dbReference>
<dbReference type="PROSITE" id="PS50878">
    <property type="entry name" value="RT_POL"/>
    <property type="match status" value="1"/>
</dbReference>
<dbReference type="InterPro" id="IPR000477">
    <property type="entry name" value="RT_dom"/>
</dbReference>
<evidence type="ECO:0000313" key="3">
    <source>
        <dbReference type="EMBL" id="AFZ13975.1"/>
    </source>
</evidence>
<dbReference type="PATRIC" id="fig|1173022.3.peg.3135"/>
<dbReference type="Pfam" id="PF00078">
    <property type="entry name" value="RVT_1"/>
    <property type="match status" value="1"/>
</dbReference>
<keyword evidence="5" id="KW-1185">Reference proteome</keyword>
<dbReference type="GO" id="GO:0004519">
    <property type="term" value="F:endonuclease activity"/>
    <property type="evidence" value="ECO:0007669"/>
    <property type="project" value="InterPro"/>
</dbReference>
<sequence length="663" mass="76261">MYKPNSDSQLNTEGWKDINWRKVERYVFKLQKRIYAASRCGNVKLVRKLQKTLMRSWSNRVLSVRRVTQENQGKKTAGVDGVKSLSPEARLKLVRELKLTGKSKPTRRVWIPKPGTDEKRPLGIPTMYDRALQAVVKATLEPEWEAFFEPNSYGFRPGRSCHDAVNQVKKAIMQKAKYVLDADIAKCFDRINHEKLLQKLNTKGKVRQQIKAWLKSGVVDQGSFTATSEGTPQGGVISPLLANIALHGMEERIKQEFPRMSHSGRETWYHKKGEEFPTPDVIRYADDFVIFHQNKTVVQRCRDIISNWLSDIGLQLKPEKTRLSHSLNPELSDDGIAGFDFLGHHIQQYPTGKYRCTRDSKGRILGFNTLITPSKKASKVHLEEIGRIIKKHRSSPQSALIKDLNPVIRGWTSYYSNSDAQTVGELSRQDYLTYLKLRRWAKRRCKNAKKASSKYWTTIGNNNWVFATKEGKANPLRLLTHSEFGSSSTEYVKVKGDKSPFDGDLVYWSSRVGTHPELSSRKAKLLKQQKGKCTKCGLSFQNWDVLEVDHIIPKALGGRDEWKNLQLLHRHCHDEKTAIDLIEIRKKQHSKNLEQLAQQWDKNEWEWVDDVPVILGRKNGSENPSSKQTGEQFKLDFTEVWKKGIKGETLTEEEEKLFRVLLN</sequence>
<dbReference type="InterPro" id="IPR013597">
    <property type="entry name" value="Mat_intron_G2"/>
</dbReference>
<dbReference type="KEGG" id="cep:Cri9333_3137"/>
<name>K9W3C9_9CYAN</name>
<protein>
    <submittedName>
        <fullName evidence="4">RNA-directed DNA polymerase (Reverse transcriptase)</fullName>
    </submittedName>
</protein>
<accession>K9W3C9</accession>
<gene>
    <name evidence="2" type="ORF">Cri9333_2896</name>
    <name evidence="3" type="ORF">Cri9333_3137</name>
    <name evidence="4" type="ORF">Cri9333_3431</name>
</gene>
<organism evidence="4 5">
    <name type="scientific">Crinalium epipsammum PCC 9333</name>
    <dbReference type="NCBI Taxonomy" id="1173022"/>
    <lineage>
        <taxon>Bacteria</taxon>
        <taxon>Bacillati</taxon>
        <taxon>Cyanobacteriota</taxon>
        <taxon>Cyanophyceae</taxon>
        <taxon>Gomontiellales</taxon>
        <taxon>Gomontiellaceae</taxon>
        <taxon>Crinalium</taxon>
    </lineage>
</organism>
<dbReference type="EMBL" id="CP003620">
    <property type="protein sequence ID" value="AFZ14257.1"/>
    <property type="molecule type" value="Genomic_DNA"/>
</dbReference>
<dbReference type="RefSeq" id="WP_015203844.1">
    <property type="nucleotide sequence ID" value="NC_019753.1"/>
</dbReference>
<dbReference type="InterPro" id="IPR003615">
    <property type="entry name" value="HNH_nuc"/>
</dbReference>
<dbReference type="InterPro" id="IPR002711">
    <property type="entry name" value="HNH"/>
</dbReference>
<dbReference type="InterPro" id="IPR025960">
    <property type="entry name" value="RVT_N"/>
</dbReference>
<dbReference type="Gene3D" id="1.10.30.50">
    <property type="match status" value="1"/>
</dbReference>